<dbReference type="Proteomes" id="UP000024635">
    <property type="component" value="Unassembled WGS sequence"/>
</dbReference>
<gene>
    <name evidence="1" type="primary">Acey_s0313.g2192</name>
    <name evidence="1" type="ORF">Y032_0313g2192</name>
</gene>
<dbReference type="EMBL" id="JARK01001649">
    <property type="protein sequence ID" value="EYB84622.1"/>
    <property type="molecule type" value="Genomic_DNA"/>
</dbReference>
<dbReference type="AlphaFoldDB" id="A0A016S2S8"/>
<organism evidence="1 2">
    <name type="scientific">Ancylostoma ceylanicum</name>
    <dbReference type="NCBI Taxonomy" id="53326"/>
    <lineage>
        <taxon>Eukaryota</taxon>
        <taxon>Metazoa</taxon>
        <taxon>Ecdysozoa</taxon>
        <taxon>Nematoda</taxon>
        <taxon>Chromadorea</taxon>
        <taxon>Rhabditida</taxon>
        <taxon>Rhabditina</taxon>
        <taxon>Rhabditomorpha</taxon>
        <taxon>Strongyloidea</taxon>
        <taxon>Ancylostomatidae</taxon>
        <taxon>Ancylostomatinae</taxon>
        <taxon>Ancylostoma</taxon>
    </lineage>
</organism>
<reference evidence="2" key="1">
    <citation type="journal article" date="2015" name="Nat. Genet.">
        <title>The genome and transcriptome of the zoonotic hookworm Ancylostoma ceylanicum identify infection-specific gene families.</title>
        <authorList>
            <person name="Schwarz E.M."/>
            <person name="Hu Y."/>
            <person name="Antoshechkin I."/>
            <person name="Miller M.M."/>
            <person name="Sternberg P.W."/>
            <person name="Aroian R.V."/>
        </authorList>
    </citation>
    <scope>NUCLEOTIDE SEQUENCE</scope>
    <source>
        <strain evidence="2">HY135</strain>
    </source>
</reference>
<keyword evidence="2" id="KW-1185">Reference proteome</keyword>
<dbReference type="OrthoDB" id="5894144at2759"/>
<name>A0A016S2S8_9BILA</name>
<proteinExistence type="predicted"/>
<protein>
    <submittedName>
        <fullName evidence="1">Uncharacterized protein</fullName>
    </submittedName>
</protein>
<sequence>MIENGLMLLFKVFSCRIRSTYMSSPHYRKMSRGDLMRQIHNDSIHSADAVMSARSSVVSEDDHQVTIMRRDGSVVTGDRPQLTTIFGHENGSTS</sequence>
<evidence type="ECO:0000313" key="2">
    <source>
        <dbReference type="Proteomes" id="UP000024635"/>
    </source>
</evidence>
<evidence type="ECO:0000313" key="1">
    <source>
        <dbReference type="EMBL" id="EYB84622.1"/>
    </source>
</evidence>
<comment type="caution">
    <text evidence="1">The sequence shown here is derived from an EMBL/GenBank/DDBJ whole genome shotgun (WGS) entry which is preliminary data.</text>
</comment>
<accession>A0A016S2S8</accession>